<accession>A0A9X6U8Y5</accession>
<evidence type="ECO:0000313" key="2">
    <source>
        <dbReference type="Proteomes" id="UP000220691"/>
    </source>
</evidence>
<name>A0A9X6U8Y5_BACCE</name>
<comment type="caution">
    <text evidence="1">The sequence shown here is derived from an EMBL/GenBank/DDBJ whole genome shotgun (WGS) entry which is preliminary data.</text>
</comment>
<organism evidence="1 2">
    <name type="scientific">Bacillus cereus</name>
    <dbReference type="NCBI Taxonomy" id="1396"/>
    <lineage>
        <taxon>Bacteria</taxon>
        <taxon>Bacillati</taxon>
        <taxon>Bacillota</taxon>
        <taxon>Bacilli</taxon>
        <taxon>Bacillales</taxon>
        <taxon>Bacillaceae</taxon>
        <taxon>Bacillus</taxon>
        <taxon>Bacillus cereus group</taxon>
    </lineage>
</organism>
<reference evidence="1 2" key="1">
    <citation type="submission" date="2017-09" db="EMBL/GenBank/DDBJ databases">
        <title>Large-scale bioinformatics analysis of Bacillus genomes uncovers conserved roles of natural products in bacterial physiology.</title>
        <authorList>
            <consortium name="Agbiome Team Llc"/>
            <person name="Bleich R.M."/>
            <person name="Kirk G.J."/>
            <person name="Santa Maria K.C."/>
            <person name="Allen S.E."/>
            <person name="Farag S."/>
            <person name="Shank E.A."/>
            <person name="Bowers A."/>
        </authorList>
    </citation>
    <scope>NUCLEOTIDE SEQUENCE [LARGE SCALE GENOMIC DNA]</scope>
    <source>
        <strain evidence="1 2">AFS027647</strain>
    </source>
</reference>
<dbReference type="AlphaFoldDB" id="A0A9X6U8Y5"/>
<protein>
    <submittedName>
        <fullName evidence="1">Uncharacterized protein</fullName>
    </submittedName>
</protein>
<dbReference type="RefSeq" id="WP_098127380.1">
    <property type="nucleotide sequence ID" value="NZ_NUAN01000164.1"/>
</dbReference>
<dbReference type="EMBL" id="NUAN01000164">
    <property type="protein sequence ID" value="PEN88849.1"/>
    <property type="molecule type" value="Genomic_DNA"/>
</dbReference>
<gene>
    <name evidence="1" type="ORF">CN553_23280</name>
</gene>
<dbReference type="Proteomes" id="UP000220691">
    <property type="component" value="Unassembled WGS sequence"/>
</dbReference>
<proteinExistence type="predicted"/>
<evidence type="ECO:0000313" key="1">
    <source>
        <dbReference type="EMBL" id="PEN88849.1"/>
    </source>
</evidence>
<sequence>MNPSQARSAKTFDETVAFGVTKLTFVCGTVRYRLQGFTKFADVLDFGMFETKDEAFTRKEYYSSKDADYSELNLVERYS</sequence>